<dbReference type="Proteomes" id="UP000774130">
    <property type="component" value="Unassembled WGS sequence"/>
</dbReference>
<protein>
    <submittedName>
        <fullName evidence="2">Glycoside hydrolase family 1 protein</fullName>
    </submittedName>
</protein>
<accession>A0ABS6TFZ1</accession>
<comment type="similarity">
    <text evidence="1">Belongs to the glycosyl hydrolase 1 family.</text>
</comment>
<sequence>MNKKFPEGFMWGASTSAYQVEGAYLDDGKLLSQQDILNKKEGFADTTVCSDHYHRYKEDVALMKEMGFSSYRFSISWPRIFPDGGTKINQKGVDFYHDLIDELLNAGIEPIPTLYHYDMPLALIEKYNGWIDRQSVVDFERYADFVIKEYASKVKYWTTINEQNIIVQYWDTKNIVDEKYLNNEQIKYQINHHLSLAHAIACKKVHDYVPNGMVGAPIDFTPIYPATTKGEDAVASANANALRNLYYLDVYFKGHYNEAAFIYLQKNSLAPVMLPGDEEIFKDGYSDFLAVNYYSSYCAKATQPGAKRRMSGVNLTGEKGAISGYEIQPDFYEIVRNDNLEATQWDWTIDPAGLEFSLRYIHDMYGVPMMITENGLGAPDILEDDGSVHDPYRIEFLTKHLAAIKRAIDYGVSMISYNAWTAIDLLSTSNGYKKRYGFVYVNRTDDDLKDLKRYKKDSFYWYQELIRTNGESL</sequence>
<keyword evidence="3" id="KW-1185">Reference proteome</keyword>
<comment type="caution">
    <text evidence="2">The sequence shown here is derived from an EMBL/GenBank/DDBJ whole genome shotgun (WGS) entry which is preliminary data.</text>
</comment>
<reference evidence="2 3" key="1">
    <citation type="submission" date="2021-06" db="EMBL/GenBank/DDBJ databases">
        <title>Enterococcus alishanensis sp. nov., a novel lactic acid bacterium isolated from fresh coffee beans.</title>
        <authorList>
            <person name="Chen Y.-S."/>
        </authorList>
    </citation>
    <scope>NUCLEOTIDE SEQUENCE [LARGE SCALE GENOMIC DNA]</scope>
    <source>
        <strain evidence="2 3">ALS3</strain>
    </source>
</reference>
<dbReference type="RefSeq" id="WP_218327004.1">
    <property type="nucleotide sequence ID" value="NZ_JAHUZB010000006.1"/>
</dbReference>
<dbReference type="PANTHER" id="PTHR10353:SF136">
    <property type="entry name" value="ARYL-PHOSPHO-BETA-D-GLUCOSIDASE BGLC"/>
    <property type="match status" value="1"/>
</dbReference>
<dbReference type="InterPro" id="IPR033132">
    <property type="entry name" value="GH_1_N_CS"/>
</dbReference>
<keyword evidence="2" id="KW-0378">Hydrolase</keyword>
<name>A0ABS6TFZ1_9ENTE</name>
<dbReference type="PANTHER" id="PTHR10353">
    <property type="entry name" value="GLYCOSYL HYDROLASE"/>
    <property type="match status" value="1"/>
</dbReference>
<proteinExistence type="inferred from homology"/>
<evidence type="ECO:0000256" key="1">
    <source>
        <dbReference type="RuleBase" id="RU003690"/>
    </source>
</evidence>
<dbReference type="Pfam" id="PF00232">
    <property type="entry name" value="Glyco_hydro_1"/>
    <property type="match status" value="1"/>
</dbReference>
<organism evidence="2 3">
    <name type="scientific">Enterococcus alishanensis</name>
    <dbReference type="NCBI Taxonomy" id="1303817"/>
    <lineage>
        <taxon>Bacteria</taxon>
        <taxon>Bacillati</taxon>
        <taxon>Bacillota</taxon>
        <taxon>Bacilli</taxon>
        <taxon>Lactobacillales</taxon>
        <taxon>Enterococcaceae</taxon>
        <taxon>Enterococcus</taxon>
    </lineage>
</organism>
<evidence type="ECO:0000313" key="3">
    <source>
        <dbReference type="Proteomes" id="UP000774130"/>
    </source>
</evidence>
<evidence type="ECO:0000313" key="2">
    <source>
        <dbReference type="EMBL" id="MBV7391793.1"/>
    </source>
</evidence>
<dbReference type="EMBL" id="JAHUZB010000006">
    <property type="protein sequence ID" value="MBV7391793.1"/>
    <property type="molecule type" value="Genomic_DNA"/>
</dbReference>
<dbReference type="PROSITE" id="PS00653">
    <property type="entry name" value="GLYCOSYL_HYDROL_F1_2"/>
    <property type="match status" value="1"/>
</dbReference>
<gene>
    <name evidence="2" type="ORF">KUA55_13980</name>
</gene>
<dbReference type="GO" id="GO:0016787">
    <property type="term" value="F:hydrolase activity"/>
    <property type="evidence" value="ECO:0007669"/>
    <property type="project" value="UniProtKB-KW"/>
</dbReference>
<dbReference type="InterPro" id="IPR001360">
    <property type="entry name" value="Glyco_hydro_1"/>
</dbReference>